<dbReference type="EMBL" id="MU032345">
    <property type="protein sequence ID" value="KAF3768797.1"/>
    <property type="molecule type" value="Genomic_DNA"/>
</dbReference>
<accession>A0A9P5CSN1</accession>
<dbReference type="RefSeq" id="XP_040779758.1">
    <property type="nucleotide sequence ID" value="XM_040920180.1"/>
</dbReference>
<dbReference type="AlphaFoldDB" id="A0A9P5CSN1"/>
<organism evidence="1 2">
    <name type="scientific">Cryphonectria parasitica (strain ATCC 38755 / EP155)</name>
    <dbReference type="NCBI Taxonomy" id="660469"/>
    <lineage>
        <taxon>Eukaryota</taxon>
        <taxon>Fungi</taxon>
        <taxon>Dikarya</taxon>
        <taxon>Ascomycota</taxon>
        <taxon>Pezizomycotina</taxon>
        <taxon>Sordariomycetes</taxon>
        <taxon>Sordariomycetidae</taxon>
        <taxon>Diaporthales</taxon>
        <taxon>Cryphonectriaceae</taxon>
        <taxon>Cryphonectria-Endothia species complex</taxon>
        <taxon>Cryphonectria</taxon>
    </lineage>
</organism>
<evidence type="ECO:0000313" key="2">
    <source>
        <dbReference type="Proteomes" id="UP000803844"/>
    </source>
</evidence>
<keyword evidence="2" id="KW-1185">Reference proteome</keyword>
<dbReference type="GeneID" id="63837309"/>
<name>A0A9P5CSN1_CRYP1</name>
<proteinExistence type="predicted"/>
<reference evidence="1" key="1">
    <citation type="journal article" date="2020" name="Phytopathology">
        <title>Genome sequence of the chestnut blight fungus Cryphonectria parasitica EP155: A fundamental resource for an archetypical invasive plant pathogen.</title>
        <authorList>
            <person name="Crouch J.A."/>
            <person name="Dawe A."/>
            <person name="Aerts A."/>
            <person name="Barry K."/>
            <person name="Churchill A.C.L."/>
            <person name="Grimwood J."/>
            <person name="Hillman B."/>
            <person name="Milgroom M.G."/>
            <person name="Pangilinan J."/>
            <person name="Smith M."/>
            <person name="Salamov A."/>
            <person name="Schmutz J."/>
            <person name="Yadav J."/>
            <person name="Grigoriev I.V."/>
            <person name="Nuss D."/>
        </authorList>
    </citation>
    <scope>NUCLEOTIDE SEQUENCE</scope>
    <source>
        <strain evidence="1">EP155</strain>
    </source>
</reference>
<evidence type="ECO:0000313" key="1">
    <source>
        <dbReference type="EMBL" id="KAF3768797.1"/>
    </source>
</evidence>
<dbReference type="Proteomes" id="UP000803844">
    <property type="component" value="Unassembled WGS sequence"/>
</dbReference>
<gene>
    <name evidence="1" type="ORF">M406DRAFT_327216</name>
</gene>
<sequence length="239" mass="27115">MSLQTKLARQQRFKGTIVIHQLERPKENALGLYSGNGWSPLKASFSKSPGFPTSILRPSLLSPTRFHNPPINKLTKPKPRDPDHDSIEVWDDFQKAQEFGKGLQIQCLAGGMGVAVTGRYRNHPKAGQVRYDAFLAHLVEGRMQDTLKRLLGDVNEAQKQGLKNVQLLILYRDESTLSQDPKMIWSSRMMASELRLRERLLALVEEELGEAPDLHPYHVLNEKALCITESERIVKIQNL</sequence>
<comment type="caution">
    <text evidence="1">The sequence shown here is derived from an EMBL/GenBank/DDBJ whole genome shotgun (WGS) entry which is preliminary data.</text>
</comment>
<dbReference type="OrthoDB" id="5225243at2759"/>
<protein>
    <submittedName>
        <fullName evidence="1">Uncharacterized protein</fullName>
    </submittedName>
</protein>